<reference evidence="2 3" key="1">
    <citation type="journal article" date="2016" name="G3 (Bethesda)">
        <title>First Draft Assembly and Annotation of the Genome of a California Endemic Oak Quercus lobata Nee (Fagaceae).</title>
        <authorList>
            <person name="Sork V.L."/>
            <person name="Fitz-Gibbon S.T."/>
            <person name="Puiu D."/>
            <person name="Crepeau M."/>
            <person name="Gugger P.F."/>
            <person name="Sherman R."/>
            <person name="Stevens K."/>
            <person name="Langley C.H."/>
            <person name="Pellegrini M."/>
            <person name="Salzberg S.L."/>
        </authorList>
    </citation>
    <scope>NUCLEOTIDE SEQUENCE [LARGE SCALE GENOMIC DNA]</scope>
    <source>
        <strain evidence="2 3">cv. SW786</strain>
    </source>
</reference>
<accession>A0A7N2M3I6</accession>
<keyword evidence="3" id="KW-1185">Reference proteome</keyword>
<dbReference type="PANTHER" id="PTHR44548:SF4">
    <property type="entry name" value="S-TRANSFERASE, PUTATIVE-RELATED"/>
    <property type="match status" value="1"/>
</dbReference>
<dbReference type="EnsemblPlants" id="QL07p028085:mrna">
    <property type="protein sequence ID" value="QL07p028085:mrna:CDS:1"/>
    <property type="gene ID" value="QL07p028085"/>
</dbReference>
<name>A0A7N2M3I6_QUELO</name>
<dbReference type="EMBL" id="LRBV02000007">
    <property type="status" value="NOT_ANNOTATED_CDS"/>
    <property type="molecule type" value="Genomic_DNA"/>
</dbReference>
<evidence type="ECO:0000259" key="1">
    <source>
        <dbReference type="PROSITE" id="PS50404"/>
    </source>
</evidence>
<organism evidence="2 3">
    <name type="scientific">Quercus lobata</name>
    <name type="common">Valley oak</name>
    <dbReference type="NCBI Taxonomy" id="97700"/>
    <lineage>
        <taxon>Eukaryota</taxon>
        <taxon>Viridiplantae</taxon>
        <taxon>Streptophyta</taxon>
        <taxon>Embryophyta</taxon>
        <taxon>Tracheophyta</taxon>
        <taxon>Spermatophyta</taxon>
        <taxon>Magnoliopsida</taxon>
        <taxon>eudicotyledons</taxon>
        <taxon>Gunneridae</taxon>
        <taxon>Pentapetalae</taxon>
        <taxon>rosids</taxon>
        <taxon>fabids</taxon>
        <taxon>Fagales</taxon>
        <taxon>Fagaceae</taxon>
        <taxon>Quercus</taxon>
    </lineage>
</organism>
<dbReference type="PROSITE" id="PS50404">
    <property type="entry name" value="GST_NTER"/>
    <property type="match status" value="1"/>
</dbReference>
<dbReference type="InterPro" id="IPR036249">
    <property type="entry name" value="Thioredoxin-like_sf"/>
</dbReference>
<evidence type="ECO:0000313" key="2">
    <source>
        <dbReference type="EnsemblPlants" id="QL07p028085:mrna:CDS:1"/>
    </source>
</evidence>
<sequence length="96" mass="11192">MAEELLLFGAWGSHYCRRVEMALKLKGIEYKYIEEDITNKSPSRLKYNPVHKMIPVLIYNGTPVAESLVNLEYIDETSKDHPILPKHPYERANARF</sequence>
<dbReference type="PANTHER" id="PTHR44548">
    <property type="entry name" value="GST N-TERMINAL DOMAIN-CONTAINING PROTEIN"/>
    <property type="match status" value="1"/>
</dbReference>
<reference evidence="2" key="2">
    <citation type="submission" date="2021-01" db="UniProtKB">
        <authorList>
            <consortium name="EnsemblPlants"/>
        </authorList>
    </citation>
    <scope>IDENTIFICATION</scope>
</reference>
<dbReference type="InterPro" id="IPR004045">
    <property type="entry name" value="Glutathione_S-Trfase_N"/>
</dbReference>
<protein>
    <recommendedName>
        <fullName evidence="1">GST N-terminal domain-containing protein</fullName>
    </recommendedName>
</protein>
<dbReference type="Pfam" id="PF13409">
    <property type="entry name" value="GST_N_2"/>
    <property type="match status" value="1"/>
</dbReference>
<dbReference type="SUPFAM" id="SSF52833">
    <property type="entry name" value="Thioredoxin-like"/>
    <property type="match status" value="1"/>
</dbReference>
<dbReference type="Proteomes" id="UP000594261">
    <property type="component" value="Chromosome 7"/>
</dbReference>
<dbReference type="OMA" id="ENIDETW"/>
<feature type="domain" description="GST N-terminal" evidence="1">
    <location>
        <begin position="3"/>
        <end position="82"/>
    </location>
</feature>
<dbReference type="AlphaFoldDB" id="A0A7N2M3I6"/>
<proteinExistence type="predicted"/>
<dbReference type="Gene3D" id="3.40.30.10">
    <property type="entry name" value="Glutaredoxin"/>
    <property type="match status" value="1"/>
</dbReference>
<evidence type="ECO:0000313" key="3">
    <source>
        <dbReference type="Proteomes" id="UP000594261"/>
    </source>
</evidence>
<dbReference type="InParanoid" id="A0A7N2M3I6"/>
<dbReference type="Gramene" id="QL07p028085:mrna">
    <property type="protein sequence ID" value="QL07p028085:mrna:CDS:1"/>
    <property type="gene ID" value="QL07p028085"/>
</dbReference>
<dbReference type="CDD" id="cd03058">
    <property type="entry name" value="GST_N_Tau"/>
    <property type="match status" value="1"/>
</dbReference>